<evidence type="ECO:0000313" key="2">
    <source>
        <dbReference type="Proteomes" id="UP000199423"/>
    </source>
</evidence>
<accession>A0A1I7NBY1</accession>
<dbReference type="AlphaFoldDB" id="A0A1I7NBY1"/>
<protein>
    <submittedName>
        <fullName evidence="1">Uncharacterized protein</fullName>
    </submittedName>
</protein>
<keyword evidence="2" id="KW-1185">Reference proteome</keyword>
<organism evidence="1 2">
    <name type="scientific">Hyphomicrobium facile</name>
    <dbReference type="NCBI Taxonomy" id="51670"/>
    <lineage>
        <taxon>Bacteria</taxon>
        <taxon>Pseudomonadati</taxon>
        <taxon>Pseudomonadota</taxon>
        <taxon>Alphaproteobacteria</taxon>
        <taxon>Hyphomicrobiales</taxon>
        <taxon>Hyphomicrobiaceae</taxon>
        <taxon>Hyphomicrobium</taxon>
    </lineage>
</organism>
<gene>
    <name evidence="1" type="ORF">SAMN04488557_1507</name>
</gene>
<evidence type="ECO:0000313" key="1">
    <source>
        <dbReference type="EMBL" id="SFV32180.1"/>
    </source>
</evidence>
<sequence length="38" mass="4206">MTPRLGAMRQLFAGDQVGSHKYHSAEAKFVKTDTLQNA</sequence>
<proteinExistence type="predicted"/>
<name>A0A1I7NBY1_9HYPH</name>
<dbReference type="EMBL" id="FPCH01000002">
    <property type="protein sequence ID" value="SFV32180.1"/>
    <property type="molecule type" value="Genomic_DNA"/>
</dbReference>
<dbReference type="STRING" id="51670.SAMN04488557_1507"/>
<reference evidence="2" key="1">
    <citation type="submission" date="2016-10" db="EMBL/GenBank/DDBJ databases">
        <authorList>
            <person name="Varghese N."/>
            <person name="Submissions S."/>
        </authorList>
    </citation>
    <scope>NUCLEOTIDE SEQUENCE [LARGE SCALE GENOMIC DNA]</scope>
    <source>
        <strain evidence="2">DSM 1565</strain>
    </source>
</reference>
<dbReference type="Proteomes" id="UP000199423">
    <property type="component" value="Unassembled WGS sequence"/>
</dbReference>